<dbReference type="InterPro" id="IPR000477">
    <property type="entry name" value="RT_dom"/>
</dbReference>
<evidence type="ECO:0000256" key="1">
    <source>
        <dbReference type="ARBA" id="ARBA00010879"/>
    </source>
</evidence>
<dbReference type="CDD" id="cd01647">
    <property type="entry name" value="RT_LTR"/>
    <property type="match status" value="1"/>
</dbReference>
<dbReference type="InterPro" id="IPR032567">
    <property type="entry name" value="RTL1-rel"/>
</dbReference>
<dbReference type="STRING" id="41447.ENSSDUP00000012048"/>
<keyword evidence="3" id="KW-0479">Metal-binding</keyword>
<evidence type="ECO:0000313" key="7">
    <source>
        <dbReference type="Proteomes" id="UP000261420"/>
    </source>
</evidence>
<evidence type="ECO:0000259" key="5">
    <source>
        <dbReference type="PROSITE" id="PS50878"/>
    </source>
</evidence>
<evidence type="ECO:0000259" key="4">
    <source>
        <dbReference type="PROSITE" id="PS50158"/>
    </source>
</evidence>
<reference evidence="6" key="1">
    <citation type="submission" date="2025-08" db="UniProtKB">
        <authorList>
            <consortium name="Ensembl"/>
        </authorList>
    </citation>
    <scope>IDENTIFICATION</scope>
</reference>
<dbReference type="CDD" id="cd00303">
    <property type="entry name" value="retropepsin_like"/>
    <property type="match status" value="1"/>
</dbReference>
<dbReference type="PANTHER" id="PTHR15503">
    <property type="entry name" value="LDOC1 RELATED"/>
    <property type="match status" value="1"/>
</dbReference>
<dbReference type="PROSITE" id="PS50158">
    <property type="entry name" value="ZF_CCHC"/>
    <property type="match status" value="1"/>
</dbReference>
<dbReference type="InterPro" id="IPR021109">
    <property type="entry name" value="Peptidase_aspartic_dom_sf"/>
</dbReference>
<dbReference type="Pfam" id="PF13975">
    <property type="entry name" value="gag-asp_proteas"/>
    <property type="match status" value="1"/>
</dbReference>
<dbReference type="InterPro" id="IPR043502">
    <property type="entry name" value="DNA/RNA_pol_sf"/>
</dbReference>
<dbReference type="Gene3D" id="2.40.70.10">
    <property type="entry name" value="Acid Proteases"/>
    <property type="match status" value="1"/>
</dbReference>
<dbReference type="PANTHER" id="PTHR15503:SF36">
    <property type="entry name" value="RETROTRANSPOSON GAG-LIKE PROTEIN 5"/>
    <property type="match status" value="1"/>
</dbReference>
<reference evidence="6" key="2">
    <citation type="submission" date="2025-09" db="UniProtKB">
        <authorList>
            <consortium name="Ensembl"/>
        </authorList>
    </citation>
    <scope>IDENTIFICATION</scope>
</reference>
<dbReference type="Gene3D" id="3.30.70.270">
    <property type="match status" value="1"/>
</dbReference>
<dbReference type="PROSITE" id="PS50878">
    <property type="entry name" value="RT_POL"/>
    <property type="match status" value="1"/>
</dbReference>
<protein>
    <recommendedName>
        <fullName evidence="2">ribonuclease H</fullName>
        <ecNumber evidence="2">3.1.26.4</ecNumber>
    </recommendedName>
</protein>
<dbReference type="InterPro" id="IPR036875">
    <property type="entry name" value="Znf_CCHC_sf"/>
</dbReference>
<dbReference type="GO" id="GO:0004523">
    <property type="term" value="F:RNA-DNA hybrid ribonuclease activity"/>
    <property type="evidence" value="ECO:0007669"/>
    <property type="project" value="UniProtKB-EC"/>
</dbReference>
<dbReference type="InterPro" id="IPR001878">
    <property type="entry name" value="Znf_CCHC"/>
</dbReference>
<dbReference type="InterPro" id="IPR005162">
    <property type="entry name" value="Retrotrans_gag_dom"/>
</dbReference>
<name>A0A3B4U1I2_SERDU</name>
<evidence type="ECO:0000256" key="3">
    <source>
        <dbReference type="PROSITE-ProRule" id="PRU00047"/>
    </source>
</evidence>
<comment type="similarity">
    <text evidence="1">Belongs to the beta type-B retroviral polymerase family. HERV class-II K(HML-2) pol subfamily.</text>
</comment>
<dbReference type="Pfam" id="PF00078">
    <property type="entry name" value="RVT_1"/>
    <property type="match status" value="1"/>
</dbReference>
<dbReference type="Gene3D" id="3.10.10.10">
    <property type="entry name" value="HIV Type 1 Reverse Transcriptase, subunit A, domain 1"/>
    <property type="match status" value="1"/>
</dbReference>
<keyword evidence="7" id="KW-1185">Reference proteome</keyword>
<dbReference type="Proteomes" id="UP000261420">
    <property type="component" value="Unplaced"/>
</dbReference>
<dbReference type="AlphaFoldDB" id="A0A3B4U1I2"/>
<sequence>MISHLAGRARAWAMAEWARDSPLCNSLQGFKEALHKTFDPVSTGREKARELSGLRQGRESVCDYAIRFRTLAAESGWNAMALYDVFLKGLAAPVQERLLPLDLPPDLDSLISLAVRTDNRLKEFRTLHARHQQWPDQPQHIPAFPGFAPCQPDQRGRSPLAGGEEPMQLGRAQLSQAERQRRLKEGRCFYCGESGHLVAVCPVKTAQVKSQSTVSGPVSRNLTSIKVTHNTTVIELNVLIDSGADESLMDWGIAKRLGLKTKTLSQPIQASALNGTALFFITHITEPATLTVDNHSERMNFYLFHSPARTLILGHPWLVSHNPHIDWPTGKILGWGKDCEGKCLGNKSHGQVTTIINTVSTHPVTEFQDPDLTSVPSCYHHLKEVFNKVKATSLPPHRPYDCAIELIPGSTIPKGRLYSVSAPERQAMKDYIESSLKAGLIRPSSSPAGAGFFFVDKKDGSLRPCIDYSALNDITIKNRYPLPLMSSVFDQLQQATVFTKLDLRNAYHLVRIREGDEWKTGFNTPSGHYEYRVMPFGLTNAPAVFQAMINDVLRDFLDQFVYVYLDDILIYSSDLNTHKHHVCQVLKRLLDNHLYVKAEKSEFHAD</sequence>
<feature type="domain" description="Reverse transcriptase" evidence="5">
    <location>
        <begin position="436"/>
        <end position="606"/>
    </location>
</feature>
<keyword evidence="3" id="KW-0863">Zinc-finger</keyword>
<evidence type="ECO:0000256" key="2">
    <source>
        <dbReference type="ARBA" id="ARBA00012180"/>
    </source>
</evidence>
<dbReference type="SUPFAM" id="SSF57756">
    <property type="entry name" value="Retrovirus zinc finger-like domains"/>
    <property type="match status" value="1"/>
</dbReference>
<dbReference type="GO" id="GO:0008270">
    <property type="term" value="F:zinc ion binding"/>
    <property type="evidence" value="ECO:0007669"/>
    <property type="project" value="UniProtKB-KW"/>
</dbReference>
<dbReference type="GO" id="GO:0003676">
    <property type="term" value="F:nucleic acid binding"/>
    <property type="evidence" value="ECO:0007669"/>
    <property type="project" value="InterPro"/>
</dbReference>
<accession>A0A3B4U1I2</accession>
<dbReference type="Pfam" id="PF03732">
    <property type="entry name" value="Retrotrans_gag"/>
    <property type="match status" value="1"/>
</dbReference>
<dbReference type="EC" id="3.1.26.4" evidence="2"/>
<dbReference type="OMA" id="NIDWIFE"/>
<organism evidence="6 7">
    <name type="scientific">Seriola dumerili</name>
    <name type="common">Greater amberjack</name>
    <name type="synonym">Caranx dumerili</name>
    <dbReference type="NCBI Taxonomy" id="41447"/>
    <lineage>
        <taxon>Eukaryota</taxon>
        <taxon>Metazoa</taxon>
        <taxon>Chordata</taxon>
        <taxon>Craniata</taxon>
        <taxon>Vertebrata</taxon>
        <taxon>Euteleostomi</taxon>
        <taxon>Actinopterygii</taxon>
        <taxon>Neopterygii</taxon>
        <taxon>Teleostei</taxon>
        <taxon>Neoteleostei</taxon>
        <taxon>Acanthomorphata</taxon>
        <taxon>Carangaria</taxon>
        <taxon>Carangiformes</taxon>
        <taxon>Carangidae</taxon>
        <taxon>Seriola</taxon>
    </lineage>
</organism>
<keyword evidence="3" id="KW-0862">Zinc</keyword>
<proteinExistence type="inferred from homology"/>
<dbReference type="SUPFAM" id="SSF56672">
    <property type="entry name" value="DNA/RNA polymerases"/>
    <property type="match status" value="1"/>
</dbReference>
<dbReference type="InterPro" id="IPR043128">
    <property type="entry name" value="Rev_trsase/Diguanyl_cyclase"/>
</dbReference>
<feature type="domain" description="CCHC-type" evidence="4">
    <location>
        <begin position="187"/>
        <end position="202"/>
    </location>
</feature>
<evidence type="ECO:0000313" key="6">
    <source>
        <dbReference type="Ensembl" id="ENSSDUP00000012048.1"/>
    </source>
</evidence>
<dbReference type="GeneTree" id="ENSGT00940000171189"/>
<dbReference type="SUPFAM" id="SSF50630">
    <property type="entry name" value="Acid proteases"/>
    <property type="match status" value="1"/>
</dbReference>
<dbReference type="SMART" id="SM00343">
    <property type="entry name" value="ZnF_C2HC"/>
    <property type="match status" value="1"/>
</dbReference>
<dbReference type="Gene3D" id="4.10.60.10">
    <property type="entry name" value="Zinc finger, CCHC-type"/>
    <property type="match status" value="1"/>
</dbReference>
<dbReference type="Ensembl" id="ENSSDUT00000012266.1">
    <property type="protein sequence ID" value="ENSSDUP00000012048.1"/>
    <property type="gene ID" value="ENSSDUG00000008761.1"/>
</dbReference>